<dbReference type="PRINTS" id="PR00080">
    <property type="entry name" value="SDRFAMILY"/>
</dbReference>
<comment type="caution">
    <text evidence="4">The sequence shown here is derived from an EMBL/GenBank/DDBJ whole genome shotgun (WGS) entry which is preliminary data.</text>
</comment>
<dbReference type="RefSeq" id="WP_039255752.1">
    <property type="nucleotide sequence ID" value="NZ_JENJ01000040.1"/>
</dbReference>
<dbReference type="GO" id="GO:0016020">
    <property type="term" value="C:membrane"/>
    <property type="evidence" value="ECO:0007669"/>
    <property type="project" value="TreeGrafter"/>
</dbReference>
<dbReference type="PRINTS" id="PR00081">
    <property type="entry name" value="GDHRDH"/>
</dbReference>
<dbReference type="SUPFAM" id="SSF51735">
    <property type="entry name" value="NAD(P)-binding Rossmann-fold domains"/>
    <property type="match status" value="1"/>
</dbReference>
<proteinExistence type="inferred from homology"/>
<keyword evidence="2" id="KW-0560">Oxidoreductase</keyword>
<sequence>MRKNNLQNENVLITGASSGIGYELSKIFAKNGYNLIIIARNYKRLEDIRKEIVEKFNVKVKIIEKDLSITSSALEIFNELKKENIEVNILINNAGAGNCGLFSDIDYKNDIDIINLNITTLTILTKLFSSAMIERKYGKILNVASTGAYQPGPYTAVYYATKAYVLSLSEALTIELKDYGIKVSTLCPGSTKTEFSKRAGKDDINISMSAEKVAKIAYKGLLKNKRIIIPGFNNKVAILLSKISPGNISGHFVKKIQKTLLIKKHQNNIKNYKK</sequence>
<dbReference type="InterPro" id="IPR036291">
    <property type="entry name" value="NAD(P)-bd_dom_sf"/>
</dbReference>
<name>A0A0A0I701_CLONO</name>
<dbReference type="PANTHER" id="PTHR44196">
    <property type="entry name" value="DEHYDROGENASE/REDUCTASE SDR FAMILY MEMBER 7B"/>
    <property type="match status" value="1"/>
</dbReference>
<evidence type="ECO:0000313" key="5">
    <source>
        <dbReference type="Proteomes" id="UP000030012"/>
    </source>
</evidence>
<protein>
    <submittedName>
        <fullName evidence="4">Short-chain dehydrogenase</fullName>
    </submittedName>
</protein>
<gene>
    <name evidence="4" type="ORF">Z968_09205</name>
</gene>
<organism evidence="4 5">
    <name type="scientific">Clostridium novyi A str. 4552</name>
    <dbReference type="NCBI Taxonomy" id="1444289"/>
    <lineage>
        <taxon>Bacteria</taxon>
        <taxon>Bacillati</taxon>
        <taxon>Bacillota</taxon>
        <taxon>Clostridia</taxon>
        <taxon>Eubacteriales</taxon>
        <taxon>Clostridiaceae</taxon>
        <taxon>Clostridium</taxon>
    </lineage>
</organism>
<reference evidence="4 5" key="1">
    <citation type="submission" date="2014-01" db="EMBL/GenBank/DDBJ databases">
        <title>Plasmidome dynamics in the species complex Clostridium novyi sensu lato converts strains of independent lineages into distinctly different pathogens.</title>
        <authorList>
            <person name="Skarin H."/>
            <person name="Segerman B."/>
        </authorList>
    </citation>
    <scope>NUCLEOTIDE SEQUENCE [LARGE SCALE GENOMIC DNA]</scope>
    <source>
        <strain evidence="4 5">4552</strain>
    </source>
</reference>
<dbReference type="Pfam" id="PF00106">
    <property type="entry name" value="adh_short"/>
    <property type="match status" value="1"/>
</dbReference>
<comment type="similarity">
    <text evidence="1 3">Belongs to the short-chain dehydrogenases/reductases (SDR) family.</text>
</comment>
<evidence type="ECO:0000313" key="4">
    <source>
        <dbReference type="EMBL" id="KGM95450.1"/>
    </source>
</evidence>
<evidence type="ECO:0000256" key="2">
    <source>
        <dbReference type="ARBA" id="ARBA00023002"/>
    </source>
</evidence>
<dbReference type="AlphaFoldDB" id="A0A0A0I701"/>
<accession>A0A0A0I701</accession>
<evidence type="ECO:0000256" key="3">
    <source>
        <dbReference type="RuleBase" id="RU000363"/>
    </source>
</evidence>
<dbReference type="OrthoDB" id="9808814at2"/>
<dbReference type="Proteomes" id="UP000030012">
    <property type="component" value="Unassembled WGS sequence"/>
</dbReference>
<dbReference type="PIRSF" id="PIRSF000126">
    <property type="entry name" value="11-beta-HSD1"/>
    <property type="match status" value="1"/>
</dbReference>
<dbReference type="PANTHER" id="PTHR44196:SF2">
    <property type="entry name" value="SHORT-CHAIN DEHYDROGENASE-RELATED"/>
    <property type="match status" value="1"/>
</dbReference>
<dbReference type="EMBL" id="JENJ01000040">
    <property type="protein sequence ID" value="KGM95450.1"/>
    <property type="molecule type" value="Genomic_DNA"/>
</dbReference>
<dbReference type="Gene3D" id="3.40.50.720">
    <property type="entry name" value="NAD(P)-binding Rossmann-like Domain"/>
    <property type="match status" value="1"/>
</dbReference>
<dbReference type="GO" id="GO:0016491">
    <property type="term" value="F:oxidoreductase activity"/>
    <property type="evidence" value="ECO:0007669"/>
    <property type="project" value="UniProtKB-KW"/>
</dbReference>
<evidence type="ECO:0000256" key="1">
    <source>
        <dbReference type="ARBA" id="ARBA00006484"/>
    </source>
</evidence>
<dbReference type="InterPro" id="IPR002347">
    <property type="entry name" value="SDR_fam"/>
</dbReference>